<gene>
    <name evidence="2" type="ORF">COU06_02565</name>
</gene>
<proteinExistence type="predicted"/>
<evidence type="ECO:0000313" key="3">
    <source>
        <dbReference type="Proteomes" id="UP000229112"/>
    </source>
</evidence>
<dbReference type="Proteomes" id="UP000229112">
    <property type="component" value="Unassembled WGS sequence"/>
</dbReference>
<sequence>MHQQKLMEHPKKTIITIIAVGILSTIGLVIADGLDIGVTPPKDTQEITSDESKNDVVETNNQSEKEELSENATQYCGANLSCFSDAVRTCSPAIGTFTSTVEDVANQGPVIIDTQTLEINLTNKGCLFSQTINSAIVFLRPEVKAQYLADGKVTEEQIDQSIIQTQIELNERVVNKKGTCIFSDQVALNKRFNEFQKKIRGEEFSDDVYSHNETKIGADYCFGPLYE</sequence>
<feature type="region of interest" description="Disordered" evidence="1">
    <location>
        <begin position="40"/>
        <end position="68"/>
    </location>
</feature>
<protein>
    <submittedName>
        <fullName evidence="2">Uncharacterized protein</fullName>
    </submittedName>
</protein>
<comment type="caution">
    <text evidence="2">The sequence shown here is derived from an EMBL/GenBank/DDBJ whole genome shotgun (WGS) entry which is preliminary data.</text>
</comment>
<reference evidence="3" key="1">
    <citation type="submission" date="2017-09" db="EMBL/GenBank/DDBJ databases">
        <title>Depth-based differentiation of microbial function through sediment-hosted aquifers and enrichment of novel symbionts in the deep terrestrial subsurface.</title>
        <authorList>
            <person name="Probst A.J."/>
            <person name="Ladd B."/>
            <person name="Jarett J.K."/>
            <person name="Geller-Mcgrath D.E."/>
            <person name="Sieber C.M.K."/>
            <person name="Emerson J.B."/>
            <person name="Anantharaman K."/>
            <person name="Thomas B.C."/>
            <person name="Malmstrom R."/>
            <person name="Stieglmeier M."/>
            <person name="Klingl A."/>
            <person name="Woyke T."/>
            <person name="Ryan C.M."/>
            <person name="Banfield J.F."/>
        </authorList>
    </citation>
    <scope>NUCLEOTIDE SEQUENCE [LARGE SCALE GENOMIC DNA]</scope>
</reference>
<evidence type="ECO:0000313" key="2">
    <source>
        <dbReference type="EMBL" id="PIT92959.1"/>
    </source>
</evidence>
<dbReference type="EMBL" id="PFAY01000024">
    <property type="protein sequence ID" value="PIT92959.1"/>
    <property type="molecule type" value="Genomic_DNA"/>
</dbReference>
<organism evidence="2 3">
    <name type="scientific">Candidatus Harrisonbacteria bacterium CG10_big_fil_rev_8_21_14_0_10_38_8</name>
    <dbReference type="NCBI Taxonomy" id="1974582"/>
    <lineage>
        <taxon>Bacteria</taxon>
        <taxon>Candidatus Harrisoniibacteriota</taxon>
    </lineage>
</organism>
<name>A0A2M6WJL6_9BACT</name>
<dbReference type="AlphaFoldDB" id="A0A2M6WJL6"/>
<evidence type="ECO:0000256" key="1">
    <source>
        <dbReference type="SAM" id="MobiDB-lite"/>
    </source>
</evidence>
<accession>A0A2M6WJL6</accession>